<dbReference type="PATRIC" id="fig|1134406.4.peg.923"/>
<evidence type="ECO:0000313" key="3">
    <source>
        <dbReference type="Proteomes" id="UP000050417"/>
    </source>
</evidence>
<dbReference type="OrthoDB" id="9801593at2"/>
<keyword evidence="3" id="KW-1185">Reference proteome</keyword>
<evidence type="ECO:0000313" key="2">
    <source>
        <dbReference type="EMBL" id="KPL76517.1"/>
    </source>
</evidence>
<proteinExistence type="predicted"/>
<dbReference type="STRING" id="1134406.ADN00_11135"/>
<dbReference type="InterPro" id="IPR000415">
    <property type="entry name" value="Nitroreductase-like"/>
</dbReference>
<dbReference type="Pfam" id="PF00881">
    <property type="entry name" value="Nitroreductase"/>
    <property type="match status" value="1"/>
</dbReference>
<evidence type="ECO:0000259" key="1">
    <source>
        <dbReference type="Pfam" id="PF00881"/>
    </source>
</evidence>
<feature type="domain" description="Nitroreductase" evidence="1">
    <location>
        <begin position="64"/>
        <end position="243"/>
    </location>
</feature>
<dbReference type="EMBL" id="LGCL01000025">
    <property type="protein sequence ID" value="KPL76517.1"/>
    <property type="molecule type" value="Genomic_DNA"/>
</dbReference>
<dbReference type="PANTHER" id="PTHR43745">
    <property type="entry name" value="NITROREDUCTASE MJ1384-RELATED"/>
    <property type="match status" value="1"/>
</dbReference>
<dbReference type="CDD" id="cd02142">
    <property type="entry name" value="McbC_SagB-like_oxidoreductase"/>
    <property type="match status" value="1"/>
</dbReference>
<dbReference type="Gene3D" id="3.40.109.10">
    <property type="entry name" value="NADH Oxidase"/>
    <property type="match status" value="1"/>
</dbReference>
<dbReference type="InterPro" id="IPR020051">
    <property type="entry name" value="SagB-type_dehydrogenase"/>
</dbReference>
<dbReference type="InterPro" id="IPR052544">
    <property type="entry name" value="Bacteriocin_Proc_Enz"/>
</dbReference>
<dbReference type="NCBIfam" id="TIGR03605">
    <property type="entry name" value="antibiot_sagB"/>
    <property type="match status" value="1"/>
</dbReference>
<dbReference type="PANTHER" id="PTHR43745:SF2">
    <property type="entry name" value="NITROREDUCTASE MJ1384-RELATED"/>
    <property type="match status" value="1"/>
</dbReference>
<dbReference type="RefSeq" id="WP_075063088.1">
    <property type="nucleotide sequence ID" value="NZ_LGCL01000025.1"/>
</dbReference>
<name>A0A0P6XMR9_9CHLR</name>
<dbReference type="GO" id="GO:0016491">
    <property type="term" value="F:oxidoreductase activity"/>
    <property type="evidence" value="ECO:0007669"/>
    <property type="project" value="InterPro"/>
</dbReference>
<dbReference type="SUPFAM" id="SSF55469">
    <property type="entry name" value="FMN-dependent nitroreductase-like"/>
    <property type="match status" value="1"/>
</dbReference>
<accession>A0A0P6XMR9</accession>
<dbReference type="Proteomes" id="UP000050417">
    <property type="component" value="Unassembled WGS sequence"/>
</dbReference>
<sequence length="245" mass="27363">MTDSTGKEFMRRTRYQNMGPSLQEQGAPQPALQLPCENALEIIALPAIDQIATPAMDVRQALGQRKTLRKYSEQSLSLDELAYLLWATQGVKSVKENAHTFRVVPSAGARHAFETYLLINRVEDLQPGLYRYLALDHTLARLPAPADLPASLSEASLKQSKIAYSAVTFLWVAVRERMVWRYNERGYRYLHLDAGHVCQNLCTAAETIDCGLCPIAAYDDDQVNALLGLDGEELFVIYMASLGKK</sequence>
<gene>
    <name evidence="2" type="ORF">ADN00_11135</name>
</gene>
<protein>
    <submittedName>
        <fullName evidence="2">Nitroreductase</fullName>
    </submittedName>
</protein>
<comment type="caution">
    <text evidence="2">The sequence shown here is derived from an EMBL/GenBank/DDBJ whole genome shotgun (WGS) entry which is preliminary data.</text>
</comment>
<dbReference type="InterPro" id="IPR029479">
    <property type="entry name" value="Nitroreductase"/>
</dbReference>
<dbReference type="AlphaFoldDB" id="A0A0P6XMR9"/>
<reference evidence="2 3" key="1">
    <citation type="submission" date="2015-07" db="EMBL/GenBank/DDBJ databases">
        <title>Genome sequence of Ornatilinea apprima DSM 23815.</title>
        <authorList>
            <person name="Hemp J."/>
            <person name="Ward L.M."/>
            <person name="Pace L.A."/>
            <person name="Fischer W.W."/>
        </authorList>
    </citation>
    <scope>NUCLEOTIDE SEQUENCE [LARGE SCALE GENOMIC DNA]</scope>
    <source>
        <strain evidence="2 3">P3M-1</strain>
    </source>
</reference>
<organism evidence="2 3">
    <name type="scientific">Ornatilinea apprima</name>
    <dbReference type="NCBI Taxonomy" id="1134406"/>
    <lineage>
        <taxon>Bacteria</taxon>
        <taxon>Bacillati</taxon>
        <taxon>Chloroflexota</taxon>
        <taxon>Anaerolineae</taxon>
        <taxon>Anaerolineales</taxon>
        <taxon>Anaerolineaceae</taxon>
        <taxon>Ornatilinea</taxon>
    </lineage>
</organism>